<dbReference type="SUPFAM" id="SSF52317">
    <property type="entry name" value="Class I glutamine amidotransferase-like"/>
    <property type="match status" value="1"/>
</dbReference>
<dbReference type="InterPro" id="IPR029062">
    <property type="entry name" value="Class_I_gatase-like"/>
</dbReference>
<sequence>MPHLQPVIFLLTPNTLLLDVAAPAEALRMANLRQDIVRFELRYVGPRSQVATSIGLNVAPLEPLPETLPDNAWIVAVGTARRIMAIATNCAPSPRWPGSPITGSTYRMATSGRAPGSPPGSISCSR</sequence>
<evidence type="ECO:0000313" key="2">
    <source>
        <dbReference type="EMBL" id="VVE58821.1"/>
    </source>
</evidence>
<evidence type="ECO:0000313" key="3">
    <source>
        <dbReference type="Proteomes" id="UP000414233"/>
    </source>
</evidence>
<dbReference type="Proteomes" id="UP000414233">
    <property type="component" value="Unassembled WGS sequence"/>
</dbReference>
<evidence type="ECO:0000256" key="1">
    <source>
        <dbReference type="SAM" id="MobiDB-lite"/>
    </source>
</evidence>
<protein>
    <submittedName>
        <fullName evidence="2">AraC family transcriptional regulator</fullName>
    </submittedName>
</protein>
<organism evidence="2 3">
    <name type="scientific">Pandoraea terrae</name>
    <dbReference type="NCBI Taxonomy" id="1537710"/>
    <lineage>
        <taxon>Bacteria</taxon>
        <taxon>Pseudomonadati</taxon>
        <taxon>Pseudomonadota</taxon>
        <taxon>Betaproteobacteria</taxon>
        <taxon>Burkholderiales</taxon>
        <taxon>Burkholderiaceae</taxon>
        <taxon>Pandoraea</taxon>
    </lineage>
</organism>
<accession>A0A5E4ZBR4</accession>
<proteinExistence type="predicted"/>
<keyword evidence="3" id="KW-1185">Reference proteome</keyword>
<name>A0A5E4ZBR4_9BURK</name>
<dbReference type="AlphaFoldDB" id="A0A5E4ZBR4"/>
<reference evidence="2 3" key="1">
    <citation type="submission" date="2019-08" db="EMBL/GenBank/DDBJ databases">
        <authorList>
            <person name="Peeters C."/>
        </authorList>
    </citation>
    <scope>NUCLEOTIDE SEQUENCE [LARGE SCALE GENOMIC DNA]</scope>
    <source>
        <strain evidence="2 3">LMG 30175</strain>
    </source>
</reference>
<dbReference type="Gene3D" id="3.40.50.880">
    <property type="match status" value="1"/>
</dbReference>
<feature type="region of interest" description="Disordered" evidence="1">
    <location>
        <begin position="96"/>
        <end position="126"/>
    </location>
</feature>
<dbReference type="EMBL" id="CABPRZ010000038">
    <property type="protein sequence ID" value="VVE58821.1"/>
    <property type="molecule type" value="Genomic_DNA"/>
</dbReference>
<gene>
    <name evidence="2" type="ORF">PTE30175_05309</name>
</gene>